<name>A0A8T3B701_DENNO</name>
<sequence length="82" mass="9689">MRRFFGSFVAVRLRSFDNFPFLSDHKLRHFDKKKQRELVGSLALKVTFSLLRRRLDAPHVLRRTPRPDVRGLSLSSPNLRLD</sequence>
<dbReference type="EMBL" id="JAGYWB010000011">
    <property type="protein sequence ID" value="KAI0504838.1"/>
    <property type="molecule type" value="Genomic_DNA"/>
</dbReference>
<evidence type="ECO:0000313" key="2">
    <source>
        <dbReference type="Proteomes" id="UP000829196"/>
    </source>
</evidence>
<organism evidence="1 2">
    <name type="scientific">Dendrobium nobile</name>
    <name type="common">Orchid</name>
    <dbReference type="NCBI Taxonomy" id="94219"/>
    <lineage>
        <taxon>Eukaryota</taxon>
        <taxon>Viridiplantae</taxon>
        <taxon>Streptophyta</taxon>
        <taxon>Embryophyta</taxon>
        <taxon>Tracheophyta</taxon>
        <taxon>Spermatophyta</taxon>
        <taxon>Magnoliopsida</taxon>
        <taxon>Liliopsida</taxon>
        <taxon>Asparagales</taxon>
        <taxon>Orchidaceae</taxon>
        <taxon>Epidendroideae</taxon>
        <taxon>Malaxideae</taxon>
        <taxon>Dendrobiinae</taxon>
        <taxon>Dendrobium</taxon>
    </lineage>
</organism>
<reference evidence="1" key="1">
    <citation type="journal article" date="2022" name="Front. Genet.">
        <title>Chromosome-Scale Assembly of the Dendrobium nobile Genome Provides Insights Into the Molecular Mechanism of the Biosynthesis of the Medicinal Active Ingredient of Dendrobium.</title>
        <authorList>
            <person name="Xu Q."/>
            <person name="Niu S.-C."/>
            <person name="Li K.-L."/>
            <person name="Zheng P.-J."/>
            <person name="Zhang X.-J."/>
            <person name="Jia Y."/>
            <person name="Liu Y."/>
            <person name="Niu Y.-X."/>
            <person name="Yu L.-H."/>
            <person name="Chen D.-F."/>
            <person name="Zhang G.-Q."/>
        </authorList>
    </citation>
    <scope>NUCLEOTIDE SEQUENCE</scope>
    <source>
        <tissue evidence="1">Leaf</tissue>
    </source>
</reference>
<keyword evidence="2" id="KW-1185">Reference proteome</keyword>
<proteinExistence type="predicted"/>
<evidence type="ECO:0000313" key="1">
    <source>
        <dbReference type="EMBL" id="KAI0504838.1"/>
    </source>
</evidence>
<dbReference type="AlphaFoldDB" id="A0A8T3B701"/>
<accession>A0A8T3B701</accession>
<gene>
    <name evidence="1" type="ORF">KFK09_015791</name>
</gene>
<comment type="caution">
    <text evidence="1">The sequence shown here is derived from an EMBL/GenBank/DDBJ whole genome shotgun (WGS) entry which is preliminary data.</text>
</comment>
<dbReference type="Proteomes" id="UP000829196">
    <property type="component" value="Unassembled WGS sequence"/>
</dbReference>
<protein>
    <submittedName>
        <fullName evidence="1">Uncharacterized protein</fullName>
    </submittedName>
</protein>